<feature type="region of interest" description="Disordered" evidence="1">
    <location>
        <begin position="100"/>
        <end position="131"/>
    </location>
</feature>
<reference evidence="3" key="1">
    <citation type="submission" date="2017-03" db="EMBL/GenBank/DDBJ databases">
        <title>Phytopthora megakarya and P. palmivora, two closely related causual agents of cacao black pod achieved similar genome size and gene model numbers by different mechanisms.</title>
        <authorList>
            <person name="Ali S."/>
            <person name="Shao J."/>
            <person name="Larry D.J."/>
            <person name="Kronmiller B."/>
            <person name="Shen D."/>
            <person name="Strem M.D."/>
            <person name="Melnick R.L."/>
            <person name="Guiltinan M.J."/>
            <person name="Tyler B.M."/>
            <person name="Meinhardt L.W."/>
            <person name="Bailey B.A."/>
        </authorList>
    </citation>
    <scope>NUCLEOTIDE SEQUENCE [LARGE SCALE GENOMIC DNA]</scope>
    <source>
        <strain evidence="3">zdho120</strain>
    </source>
</reference>
<organism evidence="2 3">
    <name type="scientific">Phytophthora megakarya</name>
    <dbReference type="NCBI Taxonomy" id="4795"/>
    <lineage>
        <taxon>Eukaryota</taxon>
        <taxon>Sar</taxon>
        <taxon>Stramenopiles</taxon>
        <taxon>Oomycota</taxon>
        <taxon>Peronosporomycetes</taxon>
        <taxon>Peronosporales</taxon>
        <taxon>Peronosporaceae</taxon>
        <taxon>Phytophthora</taxon>
    </lineage>
</organism>
<name>A0A225VR10_9STRA</name>
<dbReference type="AlphaFoldDB" id="A0A225VR10"/>
<dbReference type="EMBL" id="NBNE01003497">
    <property type="protein sequence ID" value="OWZ07544.1"/>
    <property type="molecule type" value="Genomic_DNA"/>
</dbReference>
<keyword evidence="3" id="KW-1185">Reference proteome</keyword>
<feature type="compositionally biased region" description="Basic and acidic residues" evidence="1">
    <location>
        <begin position="107"/>
        <end position="131"/>
    </location>
</feature>
<evidence type="ECO:0000256" key="1">
    <source>
        <dbReference type="SAM" id="MobiDB-lite"/>
    </source>
</evidence>
<gene>
    <name evidence="2" type="ORF">PHMEG_00020050</name>
</gene>
<comment type="caution">
    <text evidence="2">The sequence shown here is derived from an EMBL/GenBank/DDBJ whole genome shotgun (WGS) entry which is preliminary data.</text>
</comment>
<protein>
    <submittedName>
        <fullName evidence="2">Uncharacterized protein</fullName>
    </submittedName>
</protein>
<dbReference type="OrthoDB" id="129227at2759"/>
<sequence length="131" mass="15586">MSFLIRLLVKIRDLRERIQRLDPDKASDHALLLQGTNHTLEREWTVMCLYWYRPVQEVKDRSLQGWKLELVFFLNVQESLKYMAQKLHDENTRLRTEIRAAQDAQEEAERRADANAPGHDDLIRLSNAREE</sequence>
<dbReference type="Proteomes" id="UP000198211">
    <property type="component" value="Unassembled WGS sequence"/>
</dbReference>
<evidence type="ECO:0000313" key="2">
    <source>
        <dbReference type="EMBL" id="OWZ07544.1"/>
    </source>
</evidence>
<accession>A0A225VR10</accession>
<proteinExistence type="predicted"/>
<evidence type="ECO:0000313" key="3">
    <source>
        <dbReference type="Proteomes" id="UP000198211"/>
    </source>
</evidence>